<dbReference type="EMBL" id="JAPTNE010000053">
    <property type="protein sequence ID" value="MCZ0810067.1"/>
    <property type="molecule type" value="Genomic_DNA"/>
</dbReference>
<feature type="domain" description="Homeodomain phBC6A51-type" evidence="1">
    <location>
        <begin position="3"/>
        <end position="104"/>
    </location>
</feature>
<gene>
    <name evidence="2" type="ORF">O0554_24805</name>
</gene>
<organism evidence="2 3">
    <name type="scientific">Brevibacillus laterosporus</name>
    <name type="common">Bacillus laterosporus</name>
    <dbReference type="NCBI Taxonomy" id="1465"/>
    <lineage>
        <taxon>Bacteria</taxon>
        <taxon>Bacillati</taxon>
        <taxon>Bacillota</taxon>
        <taxon>Bacilli</taxon>
        <taxon>Bacillales</taxon>
        <taxon>Paenibacillaceae</taxon>
        <taxon>Brevibacillus</taxon>
    </lineage>
</organism>
<evidence type="ECO:0000313" key="2">
    <source>
        <dbReference type="EMBL" id="MCZ0810067.1"/>
    </source>
</evidence>
<dbReference type="InterPro" id="IPR024978">
    <property type="entry name" value="Homeodomain_phBC6A51-type"/>
</dbReference>
<proteinExistence type="predicted"/>
<evidence type="ECO:0000313" key="3">
    <source>
        <dbReference type="Proteomes" id="UP001077662"/>
    </source>
</evidence>
<protein>
    <submittedName>
        <fullName evidence="2">PhBC6A51 family helix-turn-helix protein</fullName>
    </submittedName>
</protein>
<name>A0AAP3DL70_BRELA</name>
<dbReference type="AlphaFoldDB" id="A0AAP3DL70"/>
<accession>A0AAP3DL70</accession>
<evidence type="ECO:0000259" key="1">
    <source>
        <dbReference type="Pfam" id="PF13022"/>
    </source>
</evidence>
<dbReference type="Pfam" id="PF13022">
    <property type="entry name" value="HTH_Tnp_1_2"/>
    <property type="match status" value="1"/>
</dbReference>
<reference evidence="2" key="1">
    <citation type="submission" date="2022-09" db="EMBL/GenBank/DDBJ databases">
        <title>Genome analysis and characterization of larvicidal activity of Brevibacillus strains.</title>
        <authorList>
            <person name="Patrusheva E.V."/>
            <person name="Izotova A.O."/>
            <person name="Toshchakov S.V."/>
            <person name="Sineoky S.P."/>
        </authorList>
    </citation>
    <scope>NUCLEOTIDE SEQUENCE</scope>
    <source>
        <strain evidence="2">VKPM_B-13247</strain>
    </source>
</reference>
<comment type="caution">
    <text evidence="2">The sequence shown here is derived from an EMBL/GenBank/DDBJ whole genome shotgun (WGS) entry which is preliminary data.</text>
</comment>
<sequence length="124" mass="13984">MAKRLSPEQYVAIGYLAQLNNGGKTLGEIAGECGVSERTLYTWRQDPVFDRERVVEMRRNLLDKVPNINQAMIDAAVTDKNAAAAKLIYQQLGLLTDRVEVDTSQKEEVPDIDDLKRMIAEMDE</sequence>
<dbReference type="RefSeq" id="WP_258434877.1">
    <property type="nucleotide sequence ID" value="NZ_JANSGW010000053.1"/>
</dbReference>
<dbReference type="Gene3D" id="1.10.10.60">
    <property type="entry name" value="Homeodomain-like"/>
    <property type="match status" value="1"/>
</dbReference>
<dbReference type="Proteomes" id="UP001077662">
    <property type="component" value="Unassembled WGS sequence"/>
</dbReference>